<dbReference type="PANTHER" id="PTHR46586">
    <property type="entry name" value="ANKYRIN REPEAT-CONTAINING PROTEIN"/>
    <property type="match status" value="1"/>
</dbReference>
<gene>
    <name evidence="1" type="ORF">HK105_205370</name>
</gene>
<comment type="caution">
    <text evidence="1">The sequence shown here is derived from an EMBL/GenBank/DDBJ whole genome shotgun (WGS) entry which is preliminary data.</text>
</comment>
<proteinExistence type="predicted"/>
<accession>A0ABR4N6A1</accession>
<dbReference type="InterPro" id="IPR052050">
    <property type="entry name" value="SecEffector_AnkRepeat"/>
</dbReference>
<organism evidence="1 2">
    <name type="scientific">Polyrhizophydium stewartii</name>
    <dbReference type="NCBI Taxonomy" id="2732419"/>
    <lineage>
        <taxon>Eukaryota</taxon>
        <taxon>Fungi</taxon>
        <taxon>Fungi incertae sedis</taxon>
        <taxon>Chytridiomycota</taxon>
        <taxon>Chytridiomycota incertae sedis</taxon>
        <taxon>Chytridiomycetes</taxon>
        <taxon>Rhizophydiales</taxon>
        <taxon>Rhizophydiales incertae sedis</taxon>
        <taxon>Polyrhizophydium</taxon>
    </lineage>
</organism>
<keyword evidence="2" id="KW-1185">Reference proteome</keyword>
<dbReference type="PANTHER" id="PTHR46586:SF3">
    <property type="entry name" value="ANKYRIN REPEAT-CONTAINING PROTEIN"/>
    <property type="match status" value="1"/>
</dbReference>
<protein>
    <recommendedName>
        <fullName evidence="3">Ankyrin repeat protein</fullName>
    </recommendedName>
</protein>
<evidence type="ECO:0000313" key="2">
    <source>
        <dbReference type="Proteomes" id="UP001527925"/>
    </source>
</evidence>
<evidence type="ECO:0008006" key="3">
    <source>
        <dbReference type="Google" id="ProtNLM"/>
    </source>
</evidence>
<dbReference type="Proteomes" id="UP001527925">
    <property type="component" value="Unassembled WGS sequence"/>
</dbReference>
<evidence type="ECO:0000313" key="1">
    <source>
        <dbReference type="EMBL" id="KAL2915047.1"/>
    </source>
</evidence>
<dbReference type="EMBL" id="JADGIZ020000027">
    <property type="protein sequence ID" value="KAL2915047.1"/>
    <property type="molecule type" value="Genomic_DNA"/>
</dbReference>
<sequence length="397" mass="44545">MPAEIQNKILSHSSPFTKFVNGLLLAAELRGMPEKQREHVWQDASDADWQGDLDLLPPIDIASKSLNIRSRSFLERCHNRFDRSFIVRVAVRNGWTDLFDFEHPELLAVSAAREGALDVLVDLIDVRKIAKPTTQLAVVAAEKGHLAIVKFVHERMPGGQWGKDVANAAAKSGNLDPVVWLKEHHPECFGPEAYPVQLDRNILTASDVRVLEWLRERSLLRVEGVYVHIARAGNIEAYEWVKQRYGFEMREDEITNAYQMRQNDFIKHLYSHGLPLSKVSAAFAVAHCNTEIMNWAISRDRGVIPMVVEESAKFGQPVLIEWWRVRHGIVFGQQEFVAAAQHGNTEVVKHMIAADSGELDLEAALAASTQAAGPFNLIEATQGILRYAIANRAAKPK</sequence>
<dbReference type="SUPFAM" id="SSF140860">
    <property type="entry name" value="Pseudo ankyrin repeat-like"/>
    <property type="match status" value="1"/>
</dbReference>
<reference evidence="1 2" key="1">
    <citation type="submission" date="2023-09" db="EMBL/GenBank/DDBJ databases">
        <title>Pangenome analysis of Batrachochytrium dendrobatidis and related Chytrids.</title>
        <authorList>
            <person name="Yacoub M.N."/>
            <person name="Stajich J.E."/>
            <person name="James T.Y."/>
        </authorList>
    </citation>
    <scope>NUCLEOTIDE SEQUENCE [LARGE SCALE GENOMIC DNA]</scope>
    <source>
        <strain evidence="1 2">JEL0888</strain>
    </source>
</reference>
<name>A0ABR4N6A1_9FUNG</name>